<evidence type="ECO:0008006" key="3">
    <source>
        <dbReference type="Google" id="ProtNLM"/>
    </source>
</evidence>
<organism evidence="1 2">
    <name type="scientific">Veillonella denticariosi JCM 15641</name>
    <dbReference type="NCBI Taxonomy" id="1298594"/>
    <lineage>
        <taxon>Bacteria</taxon>
        <taxon>Bacillati</taxon>
        <taxon>Bacillota</taxon>
        <taxon>Negativicutes</taxon>
        <taxon>Veillonellales</taxon>
        <taxon>Veillonellaceae</taxon>
        <taxon>Veillonella</taxon>
    </lineage>
</organism>
<dbReference type="Proteomes" id="UP000237916">
    <property type="component" value="Unassembled WGS sequence"/>
</dbReference>
<dbReference type="EMBL" id="PPDB01000003">
    <property type="protein sequence ID" value="PQL20182.1"/>
    <property type="molecule type" value="Genomic_DNA"/>
</dbReference>
<reference evidence="1 2" key="1">
    <citation type="submission" date="2018-01" db="EMBL/GenBank/DDBJ databases">
        <title>Draft genome sequences of clinical isolates and type strains of oral Veillonella including Veillonella infantum sp., nov.</title>
        <authorList>
            <person name="Mashima I."/>
            <person name="Liao Y.-C."/>
            <person name="Sabharwal A."/>
            <person name="Haase E.M."/>
            <person name="Nakazawa F."/>
            <person name="Scannapieco F.A."/>
        </authorList>
    </citation>
    <scope>NUCLEOTIDE SEQUENCE [LARGE SCALE GENOMIC DNA]</scope>
    <source>
        <strain evidence="1 2">JCM 15641</strain>
    </source>
</reference>
<accession>A0A2S7ZA88</accession>
<evidence type="ECO:0000313" key="1">
    <source>
        <dbReference type="EMBL" id="PQL20182.1"/>
    </source>
</evidence>
<sequence length="325" mass="36889">MKLVNYFIRENKLMTGAEIISFLGNNFPNVINAVGSVVGGLFTVIFLRRNTSVAEFEKIKNGQFKEVADSLLKAGKMTYVEYYQASNFLEVARKADKYYSEIPHDNNNANYDFDWFVRFYEAVGNISDEAMQELWAKLLADEVSEPSSFSLKTIDVLRNLSKKDAELFSLVCSHSVMTRGQSCFLPHYDTYLEKHNIYYADIMKLNEQGLIFNEGTIGFSLSISQDPQALFWNSELIMSIAASDGKDIKAHIKVYPFTQAGHEIATLVSKSISVEDFIDLAKEIVNENKEYTLGVYKIISLDEKSMIHDGKNLLEFISSNEENVI</sequence>
<dbReference type="AlphaFoldDB" id="A0A2S7ZA88"/>
<dbReference type="InterPro" id="IPR021254">
    <property type="entry name" value="DUF2806"/>
</dbReference>
<dbReference type="Pfam" id="PF10987">
    <property type="entry name" value="DUF2806"/>
    <property type="match status" value="1"/>
</dbReference>
<keyword evidence="2" id="KW-1185">Reference proteome</keyword>
<protein>
    <recommendedName>
        <fullName evidence="3">DUF2806 domain-containing protein</fullName>
    </recommendedName>
</protein>
<gene>
    <name evidence="1" type="ORF">VEHSUH05_03695</name>
</gene>
<name>A0A2S7ZA88_9FIRM</name>
<evidence type="ECO:0000313" key="2">
    <source>
        <dbReference type="Proteomes" id="UP000237916"/>
    </source>
</evidence>
<dbReference type="OrthoDB" id="9758333at2"/>
<comment type="caution">
    <text evidence="1">The sequence shown here is derived from an EMBL/GenBank/DDBJ whole genome shotgun (WGS) entry which is preliminary data.</text>
</comment>
<proteinExistence type="predicted"/>